<reference evidence="2 3" key="1">
    <citation type="submission" date="2014-07" db="EMBL/GenBank/DDBJ databases">
        <title>Methanogenic archaea and the global carbon cycle.</title>
        <authorList>
            <person name="Henriksen J.R."/>
            <person name="Luke J."/>
            <person name="Reinhart S."/>
            <person name="Benedict M.N."/>
            <person name="Youngblut N.D."/>
            <person name="Metcalf M.E."/>
            <person name="Whitaker R.J."/>
            <person name="Metcalf W.W."/>
        </authorList>
    </citation>
    <scope>NUCLEOTIDE SEQUENCE [LARGE SCALE GENOMIC DNA]</scope>
    <source>
        <strain evidence="2 3">HB-1</strain>
    </source>
</reference>
<name>A0A0E3WVA4_9EURY</name>
<accession>A0A0E3WVA4</accession>
<dbReference type="InterPro" id="IPR021779">
    <property type="entry name" value="DUF3344"/>
</dbReference>
<proteinExistence type="predicted"/>
<dbReference type="HOGENOM" id="CLU_055388_0_0_2"/>
<protein>
    <submittedName>
        <fullName evidence="2">Cell surface protein</fullName>
    </submittedName>
</protein>
<keyword evidence="3" id="KW-1185">Reference proteome</keyword>
<dbReference type="PATRIC" id="fig|1434110.4.peg.3780"/>
<dbReference type="AlphaFoldDB" id="A0A0E3WVA4"/>
<dbReference type="Pfam" id="PF11824">
    <property type="entry name" value="DUF3344"/>
    <property type="match status" value="1"/>
</dbReference>
<sequence length="345" mass="37656">MIRKSDINLHIGMAMLFLCTALVLTVLPAAADYTADKPLTEIMNGMVTGGMNYTIGNSSYSPKLWNYNSTTSTGDSFYVQLQPGLPDGATNHSAKLYVYYTWSYLNDTNSSSNTGMEANMNVVFNGLDLGAPTDHYTDQKEASGYDYPSGTCAYDVTSYVDATDPSKTYVVKVTNAEPYNGDDGDTDGDDKCSFNIQAVGLLTLYNQSGGTNKYYYIDEGCDVTYVKWTGSSWTYGIKPSDAQCVADFTNVNTNNVESATLTTVVPSGGTPYNKLYFNSFSSGSWEGLWNANPYADFSWTTTDVTSYLATDNEAKMQNGLNDNNYNTDTQMQAANAFLLVNTTTT</sequence>
<feature type="domain" description="DUF3344" evidence="1">
    <location>
        <begin position="33"/>
        <end position="340"/>
    </location>
</feature>
<dbReference type="STRING" id="1434110.MSHOH_2932"/>
<dbReference type="Proteomes" id="UP000033101">
    <property type="component" value="Chromosome"/>
</dbReference>
<dbReference type="KEGG" id="mhor:MSHOH_2932"/>
<dbReference type="EMBL" id="CP009516">
    <property type="protein sequence ID" value="AKB79415.1"/>
    <property type="molecule type" value="Genomic_DNA"/>
</dbReference>
<evidence type="ECO:0000313" key="3">
    <source>
        <dbReference type="Proteomes" id="UP000033101"/>
    </source>
</evidence>
<organism evidence="2 3">
    <name type="scientific">Methanosarcina horonobensis HB-1 = JCM 15518</name>
    <dbReference type="NCBI Taxonomy" id="1434110"/>
    <lineage>
        <taxon>Archaea</taxon>
        <taxon>Methanobacteriati</taxon>
        <taxon>Methanobacteriota</taxon>
        <taxon>Stenosarchaea group</taxon>
        <taxon>Methanomicrobia</taxon>
        <taxon>Methanosarcinales</taxon>
        <taxon>Methanosarcinaceae</taxon>
        <taxon>Methanosarcina</taxon>
    </lineage>
</organism>
<evidence type="ECO:0000313" key="2">
    <source>
        <dbReference type="EMBL" id="AKB79415.1"/>
    </source>
</evidence>
<gene>
    <name evidence="2" type="ORF">MSHOH_2932</name>
</gene>
<evidence type="ECO:0000259" key="1">
    <source>
        <dbReference type="Pfam" id="PF11824"/>
    </source>
</evidence>